<gene>
    <name evidence="11" type="ORF">EHS24_009326</name>
</gene>
<keyword evidence="5 10" id="KW-0256">Endoplasmic reticulum</keyword>
<dbReference type="PANTHER" id="PTHR14467:SF0">
    <property type="entry name" value="PROTEIN ARV1"/>
    <property type="match status" value="1"/>
</dbReference>
<dbReference type="GO" id="GO:0016125">
    <property type="term" value="P:sterol metabolic process"/>
    <property type="evidence" value="ECO:0007669"/>
    <property type="project" value="UniProtKB-UniRule"/>
</dbReference>
<dbReference type="STRING" id="105984.A0A427XLQ2"/>
<accession>A0A427XLQ2</accession>
<comment type="function">
    <text evidence="10">Regulates also the sphingolipid metabolism.</text>
</comment>
<keyword evidence="4" id="KW-0812">Transmembrane</keyword>
<dbReference type="RefSeq" id="XP_028474783.1">
    <property type="nucleotide sequence ID" value="XM_028624615.1"/>
</dbReference>
<evidence type="ECO:0000256" key="7">
    <source>
        <dbReference type="ARBA" id="ARBA00023055"/>
    </source>
</evidence>
<keyword evidence="3 10" id="KW-0813">Transport</keyword>
<evidence type="ECO:0000256" key="6">
    <source>
        <dbReference type="ARBA" id="ARBA00022989"/>
    </source>
</evidence>
<evidence type="ECO:0000256" key="5">
    <source>
        <dbReference type="ARBA" id="ARBA00022824"/>
    </source>
</evidence>
<comment type="subcellular location">
    <subcellularLocation>
        <location evidence="1 10">Endoplasmic reticulum membrane</location>
        <topology evidence="1 10">Multi-pass membrane protein</topology>
    </subcellularLocation>
    <subcellularLocation>
        <location evidence="10">Golgi apparatus membrane</location>
        <topology evidence="10">Multi-pass membrane protein</topology>
    </subcellularLocation>
</comment>
<comment type="function">
    <text evidence="10">Mediator of sterol homeostasis involved in sterol uptake, trafficking and distribution into membranes.</text>
</comment>
<dbReference type="Pfam" id="PF04161">
    <property type="entry name" value="Arv1"/>
    <property type="match status" value="1"/>
</dbReference>
<evidence type="ECO:0000256" key="10">
    <source>
        <dbReference type="RuleBase" id="RU368065"/>
    </source>
</evidence>
<protein>
    <recommendedName>
        <fullName evidence="10">Protein ARV</fullName>
    </recommendedName>
</protein>
<dbReference type="Proteomes" id="UP000279236">
    <property type="component" value="Unassembled WGS sequence"/>
</dbReference>
<keyword evidence="10" id="KW-0746">Sphingolipid metabolism</keyword>
<dbReference type="EMBL" id="RSCE01000009">
    <property type="protein sequence ID" value="RSH79674.1"/>
    <property type="molecule type" value="Genomic_DNA"/>
</dbReference>
<dbReference type="PANTHER" id="PTHR14467">
    <property type="entry name" value="ARV1"/>
    <property type="match status" value="1"/>
</dbReference>
<dbReference type="GO" id="GO:0000139">
    <property type="term" value="C:Golgi membrane"/>
    <property type="evidence" value="ECO:0007669"/>
    <property type="project" value="UniProtKB-SubCell"/>
</dbReference>
<evidence type="ECO:0000313" key="11">
    <source>
        <dbReference type="EMBL" id="RSH79674.1"/>
    </source>
</evidence>
<dbReference type="GeneID" id="39593869"/>
<sequence>MCIQRIHRLPTSVWESAYVLFTSTDIATNTDHLQRRCQAFIDPLIEAPPLLIILDLVLLKPRVFLHLLFNRGSPPATSGGTEVVKDKDGDSVLQRNEVHDRKARVNADLMSLTAATLAAEVAVRVVPALHSLDFAQSITLALLTTVRVGMELAAQLGASTLLALVILRLKGWYPFTGKQSTKEDDGTEAMRDGRQESFLPALIPLTLVYTALLPLLLQLALGIWYPPHPSIHESPQATGTFLSPLALIPEFILARLPDSVATTLADITTGASDVWADADRVWAGTRLLGGMSAGFGLRVLLPTRPYQTTTIVLAGWGAAVGAGRLFDIVCERVQG</sequence>
<keyword evidence="9" id="KW-0472">Membrane</keyword>
<evidence type="ECO:0000256" key="4">
    <source>
        <dbReference type="ARBA" id="ARBA00022692"/>
    </source>
</evidence>
<name>A0A427XLQ2_9TREE</name>
<evidence type="ECO:0000256" key="9">
    <source>
        <dbReference type="ARBA" id="ARBA00023136"/>
    </source>
</evidence>
<dbReference type="GO" id="GO:0006665">
    <property type="term" value="P:sphingolipid metabolic process"/>
    <property type="evidence" value="ECO:0007669"/>
    <property type="project" value="UniProtKB-UniRule"/>
</dbReference>
<evidence type="ECO:0000256" key="2">
    <source>
        <dbReference type="ARBA" id="ARBA00009187"/>
    </source>
</evidence>
<proteinExistence type="inferred from homology"/>
<dbReference type="AlphaFoldDB" id="A0A427XLQ2"/>
<keyword evidence="10" id="KW-0333">Golgi apparatus</keyword>
<evidence type="ECO:0000313" key="12">
    <source>
        <dbReference type="Proteomes" id="UP000279236"/>
    </source>
</evidence>
<dbReference type="GO" id="GO:0032366">
    <property type="term" value="P:intracellular sterol transport"/>
    <property type="evidence" value="ECO:0007669"/>
    <property type="project" value="UniProtKB-UniRule"/>
</dbReference>
<dbReference type="GO" id="GO:0097036">
    <property type="term" value="P:regulation of plasma membrane sterol distribution"/>
    <property type="evidence" value="ECO:0007669"/>
    <property type="project" value="UniProtKB-UniRule"/>
</dbReference>
<dbReference type="GO" id="GO:0005789">
    <property type="term" value="C:endoplasmic reticulum membrane"/>
    <property type="evidence" value="ECO:0007669"/>
    <property type="project" value="UniProtKB-SubCell"/>
</dbReference>
<comment type="caution">
    <text evidence="11">The sequence shown here is derived from an EMBL/GenBank/DDBJ whole genome shotgun (WGS) entry which is preliminary data.</text>
</comment>
<organism evidence="11 12">
    <name type="scientific">Apiotrichum porosum</name>
    <dbReference type="NCBI Taxonomy" id="105984"/>
    <lineage>
        <taxon>Eukaryota</taxon>
        <taxon>Fungi</taxon>
        <taxon>Dikarya</taxon>
        <taxon>Basidiomycota</taxon>
        <taxon>Agaricomycotina</taxon>
        <taxon>Tremellomycetes</taxon>
        <taxon>Trichosporonales</taxon>
        <taxon>Trichosporonaceae</taxon>
        <taxon>Apiotrichum</taxon>
    </lineage>
</organism>
<dbReference type="InterPro" id="IPR007290">
    <property type="entry name" value="Arv1"/>
</dbReference>
<evidence type="ECO:0000256" key="1">
    <source>
        <dbReference type="ARBA" id="ARBA00004477"/>
    </source>
</evidence>
<keyword evidence="6" id="KW-1133">Transmembrane helix</keyword>
<keyword evidence="8 10" id="KW-0443">Lipid metabolism</keyword>
<dbReference type="GO" id="GO:0032541">
    <property type="term" value="C:cortical endoplasmic reticulum"/>
    <property type="evidence" value="ECO:0007669"/>
    <property type="project" value="TreeGrafter"/>
</dbReference>
<comment type="similarity">
    <text evidence="2 10">Belongs to the ARV1 family.</text>
</comment>
<evidence type="ECO:0000256" key="3">
    <source>
        <dbReference type="ARBA" id="ARBA00022448"/>
    </source>
</evidence>
<evidence type="ECO:0000256" key="8">
    <source>
        <dbReference type="ARBA" id="ARBA00023098"/>
    </source>
</evidence>
<reference evidence="11 12" key="1">
    <citation type="submission" date="2018-11" db="EMBL/GenBank/DDBJ databases">
        <title>Genome sequence of Apiotrichum porosum DSM 27194.</title>
        <authorList>
            <person name="Aliyu H."/>
            <person name="Gorte O."/>
            <person name="Ochsenreither K."/>
        </authorList>
    </citation>
    <scope>NUCLEOTIDE SEQUENCE [LARGE SCALE GENOMIC DNA]</scope>
    <source>
        <strain evidence="11 12">DSM 27194</strain>
    </source>
</reference>
<keyword evidence="7 10" id="KW-0445">Lipid transport</keyword>
<dbReference type="OrthoDB" id="2192830at2759"/>
<keyword evidence="12" id="KW-1185">Reference proteome</keyword>